<dbReference type="Proteomes" id="UP000789920">
    <property type="component" value="Unassembled WGS sequence"/>
</dbReference>
<keyword evidence="2" id="KW-1185">Reference proteome</keyword>
<evidence type="ECO:0000313" key="1">
    <source>
        <dbReference type="EMBL" id="CAG8565870.1"/>
    </source>
</evidence>
<name>A0ACA9M362_9GLOM</name>
<evidence type="ECO:0000313" key="2">
    <source>
        <dbReference type="Proteomes" id="UP000789920"/>
    </source>
</evidence>
<comment type="caution">
    <text evidence="1">The sequence shown here is derived from an EMBL/GenBank/DDBJ whole genome shotgun (WGS) entry which is preliminary data.</text>
</comment>
<proteinExistence type="predicted"/>
<sequence>MGDIQEQERKKLNRDLPVSTSLGPWISSEIDRRIGVFFAREAGFTSVTPSAYEALGNLLGLCNYYTAALRNLGNIIKTTRAYAELA</sequence>
<dbReference type="EMBL" id="CAJVQC010006343">
    <property type="protein sequence ID" value="CAG8565870.1"/>
    <property type="molecule type" value="Genomic_DNA"/>
</dbReference>
<accession>A0ACA9M362</accession>
<gene>
    <name evidence="1" type="ORF">RPERSI_LOCUS4554</name>
</gene>
<protein>
    <submittedName>
        <fullName evidence="1">3987_t:CDS:1</fullName>
    </submittedName>
</protein>
<reference evidence="1" key="1">
    <citation type="submission" date="2021-06" db="EMBL/GenBank/DDBJ databases">
        <authorList>
            <person name="Kallberg Y."/>
            <person name="Tangrot J."/>
            <person name="Rosling A."/>
        </authorList>
    </citation>
    <scope>NUCLEOTIDE SEQUENCE</scope>
    <source>
        <strain evidence="1">MA461A</strain>
    </source>
</reference>
<feature type="non-terminal residue" evidence="1">
    <location>
        <position position="86"/>
    </location>
</feature>
<organism evidence="1 2">
    <name type="scientific">Racocetra persica</name>
    <dbReference type="NCBI Taxonomy" id="160502"/>
    <lineage>
        <taxon>Eukaryota</taxon>
        <taxon>Fungi</taxon>
        <taxon>Fungi incertae sedis</taxon>
        <taxon>Mucoromycota</taxon>
        <taxon>Glomeromycotina</taxon>
        <taxon>Glomeromycetes</taxon>
        <taxon>Diversisporales</taxon>
        <taxon>Gigasporaceae</taxon>
        <taxon>Racocetra</taxon>
    </lineage>
</organism>